<evidence type="ECO:0000256" key="11">
    <source>
        <dbReference type="ARBA" id="ARBA00057627"/>
    </source>
</evidence>
<dbReference type="InterPro" id="IPR051535">
    <property type="entry name" value="Siderophore_ABC-ATPase"/>
</dbReference>
<gene>
    <name evidence="13" type="ORF">BAMA_21830</name>
</gene>
<keyword evidence="6 13" id="KW-0067">ATP-binding</keyword>
<dbReference type="FunFam" id="3.40.50.300:FF:000134">
    <property type="entry name" value="Iron-enterobactin ABC transporter ATP-binding protein"/>
    <property type="match status" value="1"/>
</dbReference>
<name>A0A073JYW6_9BACI</name>
<comment type="caution">
    <text evidence="13">The sequence shown here is derived from an EMBL/GenBank/DDBJ whole genome shotgun (WGS) entry which is preliminary data.</text>
</comment>
<feature type="domain" description="ABC transporter" evidence="12">
    <location>
        <begin position="2"/>
        <end position="238"/>
    </location>
</feature>
<keyword evidence="4" id="KW-0410">Iron transport</keyword>
<keyword evidence="9" id="KW-0472">Membrane</keyword>
<dbReference type="RefSeq" id="WP_034638731.1">
    <property type="nucleotide sequence ID" value="NZ_CBCSJC010000005.1"/>
</dbReference>
<evidence type="ECO:0000256" key="10">
    <source>
        <dbReference type="ARBA" id="ARBA00052905"/>
    </source>
</evidence>
<dbReference type="AlphaFoldDB" id="A0A073JYW6"/>
<dbReference type="SMART" id="SM00382">
    <property type="entry name" value="AAA"/>
    <property type="match status" value="1"/>
</dbReference>
<dbReference type="PANTHER" id="PTHR42771:SF11">
    <property type="entry name" value="FERRICHROME TRANSPORT ATP-BINDING PROTEIN FHUC"/>
    <property type="match status" value="1"/>
</dbReference>
<dbReference type="SUPFAM" id="SSF52540">
    <property type="entry name" value="P-loop containing nucleoside triphosphate hydrolases"/>
    <property type="match status" value="1"/>
</dbReference>
<keyword evidence="3" id="KW-1003">Cell membrane</keyword>
<comment type="function">
    <text evidence="11">Part of an ABC transporter complex involved in ferric-petrobactin uptake. Probably responsible for energy coupling to the transport system.</text>
</comment>
<keyword evidence="7" id="KW-0408">Iron</keyword>
<dbReference type="InterPro" id="IPR003593">
    <property type="entry name" value="AAA+_ATPase"/>
</dbReference>
<evidence type="ECO:0000256" key="4">
    <source>
        <dbReference type="ARBA" id="ARBA00022496"/>
    </source>
</evidence>
<proteinExistence type="predicted"/>
<evidence type="ECO:0000259" key="12">
    <source>
        <dbReference type="PROSITE" id="PS50893"/>
    </source>
</evidence>
<dbReference type="GO" id="GO:0005524">
    <property type="term" value="F:ATP binding"/>
    <property type="evidence" value="ECO:0007669"/>
    <property type="project" value="UniProtKB-KW"/>
</dbReference>
<organism evidence="13 14">
    <name type="scientific">Bacillus manliponensis</name>
    <dbReference type="NCBI Taxonomy" id="574376"/>
    <lineage>
        <taxon>Bacteria</taxon>
        <taxon>Bacillati</taxon>
        <taxon>Bacillota</taxon>
        <taxon>Bacilli</taxon>
        <taxon>Bacillales</taxon>
        <taxon>Bacillaceae</taxon>
        <taxon>Bacillus</taxon>
        <taxon>Bacillus cereus group</taxon>
    </lineage>
</organism>
<dbReference type="GO" id="GO:0016887">
    <property type="term" value="F:ATP hydrolysis activity"/>
    <property type="evidence" value="ECO:0007669"/>
    <property type="project" value="InterPro"/>
</dbReference>
<dbReference type="GO" id="GO:0006826">
    <property type="term" value="P:iron ion transport"/>
    <property type="evidence" value="ECO:0007669"/>
    <property type="project" value="UniProtKB-KW"/>
</dbReference>
<dbReference type="OrthoDB" id="9787851at2"/>
<dbReference type="PANTHER" id="PTHR42771">
    <property type="entry name" value="IRON(3+)-HYDROXAMATE IMPORT ATP-BINDING PROTEIN FHUC"/>
    <property type="match status" value="1"/>
</dbReference>
<dbReference type="PROSITE" id="PS50893">
    <property type="entry name" value="ABC_TRANSPORTER_2"/>
    <property type="match status" value="1"/>
</dbReference>
<comment type="subcellular location">
    <subcellularLocation>
        <location evidence="1">Cell membrane</location>
        <topology evidence="1">Peripheral membrane protein</topology>
        <orientation evidence="1">Cytoplasmic side</orientation>
    </subcellularLocation>
</comment>
<keyword evidence="2" id="KW-0813">Transport</keyword>
<evidence type="ECO:0000256" key="3">
    <source>
        <dbReference type="ARBA" id="ARBA00022475"/>
    </source>
</evidence>
<dbReference type="CDD" id="cd03214">
    <property type="entry name" value="ABC_Iron-Siderophores_B12_Hemin"/>
    <property type="match status" value="1"/>
</dbReference>
<evidence type="ECO:0000256" key="1">
    <source>
        <dbReference type="ARBA" id="ARBA00004413"/>
    </source>
</evidence>
<evidence type="ECO:0000256" key="8">
    <source>
        <dbReference type="ARBA" id="ARBA00023065"/>
    </source>
</evidence>
<evidence type="ECO:0000256" key="6">
    <source>
        <dbReference type="ARBA" id="ARBA00022840"/>
    </source>
</evidence>
<evidence type="ECO:0000313" key="13">
    <source>
        <dbReference type="EMBL" id="KEK19436.1"/>
    </source>
</evidence>
<evidence type="ECO:0000313" key="14">
    <source>
        <dbReference type="Proteomes" id="UP000027822"/>
    </source>
</evidence>
<keyword evidence="14" id="KW-1185">Reference proteome</keyword>
<dbReference type="Proteomes" id="UP000027822">
    <property type="component" value="Unassembled WGS sequence"/>
</dbReference>
<dbReference type="GO" id="GO:0005886">
    <property type="term" value="C:plasma membrane"/>
    <property type="evidence" value="ECO:0007669"/>
    <property type="project" value="UniProtKB-SubCell"/>
</dbReference>
<protein>
    <submittedName>
        <fullName evidence="13">Iron ABC transporter ATP-binding protein</fullName>
    </submittedName>
</protein>
<sequence length="271" mass="31186">MLTVKDIVYAHSERFKIEELNVTIRQGEIVSLIGPNGSGKSTLLRLVARLLEPKAGEVILDGKNIHEMKSTDVAKRLAMLPQMHDHQIDLTVRELVEFGRQPHKKWNDRFREEDEDIVDWAVSITKLEGYEHRLLYSLSGGERQRAWIAMTLAQRTNVLLLDEPTTFLDIVHQLEVMEIVKQLNEEFGMTIIMVLHDINQAAQYSDRLIVLKKGSIQYDDTPENVLCEQMFRNVFGIEVNIFKGEDRPFFTPKRVSERGGTVCKKNVLPMS</sequence>
<dbReference type="STRING" id="574376.BAMA_21830"/>
<evidence type="ECO:0000256" key="2">
    <source>
        <dbReference type="ARBA" id="ARBA00022448"/>
    </source>
</evidence>
<dbReference type="InterPro" id="IPR017871">
    <property type="entry name" value="ABC_transporter-like_CS"/>
</dbReference>
<dbReference type="EMBL" id="JOTN01000007">
    <property type="protein sequence ID" value="KEK19436.1"/>
    <property type="molecule type" value="Genomic_DNA"/>
</dbReference>
<keyword evidence="5" id="KW-0547">Nucleotide-binding</keyword>
<dbReference type="Pfam" id="PF00005">
    <property type="entry name" value="ABC_tran"/>
    <property type="match status" value="1"/>
</dbReference>
<dbReference type="InterPro" id="IPR003439">
    <property type="entry name" value="ABC_transporter-like_ATP-bd"/>
</dbReference>
<evidence type="ECO:0000256" key="9">
    <source>
        <dbReference type="ARBA" id="ARBA00023136"/>
    </source>
</evidence>
<dbReference type="eggNOG" id="COG1120">
    <property type="taxonomic scope" value="Bacteria"/>
</dbReference>
<dbReference type="InterPro" id="IPR027417">
    <property type="entry name" value="P-loop_NTPase"/>
</dbReference>
<comment type="catalytic activity">
    <reaction evidence="10">
        <text>a Fe(III)-siderophore(out) + ATP + H2O = a Fe(III)-siderophore(in) + ADP + phosphate + H(+)</text>
        <dbReference type="Rhea" id="RHEA:15597"/>
        <dbReference type="Rhea" id="RHEA-COMP:11342"/>
        <dbReference type="ChEBI" id="CHEBI:15377"/>
        <dbReference type="ChEBI" id="CHEBI:15378"/>
        <dbReference type="ChEBI" id="CHEBI:29034"/>
        <dbReference type="ChEBI" id="CHEBI:30616"/>
        <dbReference type="ChEBI" id="CHEBI:43474"/>
        <dbReference type="ChEBI" id="CHEBI:456216"/>
    </reaction>
</comment>
<keyword evidence="8" id="KW-0406">Ion transport</keyword>
<evidence type="ECO:0000256" key="5">
    <source>
        <dbReference type="ARBA" id="ARBA00022741"/>
    </source>
</evidence>
<dbReference type="Gene3D" id="3.40.50.300">
    <property type="entry name" value="P-loop containing nucleotide triphosphate hydrolases"/>
    <property type="match status" value="1"/>
</dbReference>
<accession>A0A073JYW6</accession>
<dbReference type="PROSITE" id="PS00211">
    <property type="entry name" value="ABC_TRANSPORTER_1"/>
    <property type="match status" value="1"/>
</dbReference>
<evidence type="ECO:0000256" key="7">
    <source>
        <dbReference type="ARBA" id="ARBA00023004"/>
    </source>
</evidence>
<reference evidence="13 14" key="1">
    <citation type="submission" date="2014-06" db="EMBL/GenBank/DDBJ databases">
        <title>Draft genome sequence of Bacillus manliponensis JCM 15802 (MCCC 1A00708).</title>
        <authorList>
            <person name="Lai Q."/>
            <person name="Liu Y."/>
            <person name="Shao Z."/>
        </authorList>
    </citation>
    <scope>NUCLEOTIDE SEQUENCE [LARGE SCALE GENOMIC DNA]</scope>
    <source>
        <strain evidence="13 14">JCM 15802</strain>
    </source>
</reference>